<dbReference type="Gramene" id="TraesWEE_scaffold_034600_01G000100.1">
    <property type="protein sequence ID" value="TraesWEE_scaffold_034600_01G000100.1"/>
    <property type="gene ID" value="TraesWEE_scaffold_034600_01G000100"/>
</dbReference>
<dbReference type="Gramene" id="TraesPARA_EIv1.0_2409400.2">
    <property type="protein sequence ID" value="TraesPARA_EIv1.0_2409400.2.CDS"/>
    <property type="gene ID" value="TraesPARA_EIv1.0_2409400"/>
</dbReference>
<dbReference type="Gramene" id="TraesCS7B03G0443200.1">
    <property type="protein sequence ID" value="TraesCS7B03G0443200.1.CDS"/>
    <property type="gene ID" value="TraesCS7B03G0443200"/>
</dbReference>
<dbReference type="InterPro" id="IPR011676">
    <property type="entry name" value="DUF1618"/>
</dbReference>
<dbReference type="Gramene" id="TraesROB_scaffold_002971_01G000100.1">
    <property type="protein sequence ID" value="TraesROB_scaffold_002971_01G000100.1"/>
    <property type="gene ID" value="TraesROB_scaffold_002971_01G000100"/>
</dbReference>
<dbReference type="Gramene" id="TraesLDM7B03G04119050.2">
    <property type="protein sequence ID" value="TraesLDM7B03G04119050.2"/>
    <property type="gene ID" value="TraesLDM7B03G04119050"/>
</dbReference>
<dbReference type="Gramene" id="TraesCS7B02G163200.1">
    <property type="protein sequence ID" value="TraesCS7B02G163200.1"/>
    <property type="gene ID" value="TraesCS7B02G163200"/>
</dbReference>
<reference evidence="2" key="1">
    <citation type="submission" date="2018-08" db="EMBL/GenBank/DDBJ databases">
        <authorList>
            <person name="Rossello M."/>
        </authorList>
    </citation>
    <scope>NUCLEOTIDE SEQUENCE [LARGE SCALE GENOMIC DNA]</scope>
    <source>
        <strain evidence="2">cv. Chinese Spring</strain>
    </source>
</reference>
<dbReference type="OrthoDB" id="661431at2759"/>
<dbReference type="Gramene" id="TraesMAC7B03G04110570.1">
    <property type="protein sequence ID" value="TraesMAC7B03G04110570.1"/>
    <property type="gene ID" value="TraesMAC7B03G04110570"/>
</dbReference>
<sequence length="393" mass="43679">MVAKADHPAWLLTAAEGYVGDRSNERTARGITSKGLSIKASFFPNRPPQPSKLWVHCPEAAVVQTPRVLYIAGDLILFRVPISSDPVPENRFFWPLDSDYFVYRADPNLRELKLLTDVHIRNFEDCQTSSWTSIVPPVVEPQEGFNIVIPTNTDLHRHDTSNVITIGGEYGTMGWVDLWRGILFCDVLCEKPTLRGIPLPLPMYHITGGDGMGLYLDRAMDCRGIAFINGCLKFVQLDISGSCLLQYIDGETGFPTLLVSDWAISSWTNKKMENSYKAWGDAECTVQASEVTIKSDMVSQPTGRLLLPSEDSVENPERKAAYLPHLVISDPSPSLDGDGVVYLIAREKLYHQKSWVLAVDMNSKTLRSVAPFGMVEDPCDSVVYCTSRSASNT</sequence>
<dbReference type="Proteomes" id="UP000019116">
    <property type="component" value="Chromosome 7B"/>
</dbReference>
<dbReference type="Gramene" id="TraesARI5B03G02899890.2">
    <property type="protein sequence ID" value="TraesARI5B03G02899890.2"/>
    <property type="gene ID" value="TraesARI5B03G02899890"/>
</dbReference>
<protein>
    <recommendedName>
        <fullName evidence="1">DUF1618 domain-containing protein</fullName>
    </recommendedName>
</protein>
<dbReference type="AlphaFoldDB" id="A0A3B6SII1"/>
<dbReference type="Pfam" id="PF07762">
    <property type="entry name" value="DUF1618"/>
    <property type="match status" value="1"/>
</dbReference>
<evidence type="ECO:0000313" key="3">
    <source>
        <dbReference type="Proteomes" id="UP000019116"/>
    </source>
</evidence>
<keyword evidence="3" id="KW-1185">Reference proteome</keyword>
<proteinExistence type="predicted"/>
<feature type="domain" description="DUF1618" evidence="1">
    <location>
        <begin position="175"/>
        <end position="301"/>
    </location>
</feature>
<evidence type="ECO:0000259" key="1">
    <source>
        <dbReference type="Pfam" id="PF07762"/>
    </source>
</evidence>
<dbReference type="Gramene" id="TraesCAD_scaffold_013238_01G000100.1">
    <property type="protein sequence ID" value="TraesCAD_scaffold_013238_01G000100.1"/>
    <property type="gene ID" value="TraesCAD_scaffold_013238_01G000100"/>
</dbReference>
<dbReference type="PaxDb" id="4565-Traes_7BS_EC1989694.1"/>
<name>A0A3B6SII1_WHEAT</name>
<organism evidence="2">
    <name type="scientific">Triticum aestivum</name>
    <name type="common">Wheat</name>
    <dbReference type="NCBI Taxonomy" id="4565"/>
    <lineage>
        <taxon>Eukaryota</taxon>
        <taxon>Viridiplantae</taxon>
        <taxon>Streptophyta</taxon>
        <taxon>Embryophyta</taxon>
        <taxon>Tracheophyta</taxon>
        <taxon>Spermatophyta</taxon>
        <taxon>Magnoliopsida</taxon>
        <taxon>Liliopsida</taxon>
        <taxon>Poales</taxon>
        <taxon>Poaceae</taxon>
        <taxon>BOP clade</taxon>
        <taxon>Pooideae</taxon>
        <taxon>Triticodae</taxon>
        <taxon>Triticeae</taxon>
        <taxon>Triticinae</taxon>
        <taxon>Triticum</taxon>
    </lineage>
</organism>
<evidence type="ECO:0000313" key="2">
    <source>
        <dbReference type="EnsemblPlants" id="TraesCS7B02G163200.1"/>
    </source>
</evidence>
<dbReference type="OMA" id="IVCAVEN"/>
<dbReference type="Gramene" id="TraesRN7B0100439500.1">
    <property type="protein sequence ID" value="TraesRN7B0100439500.1"/>
    <property type="gene ID" value="TraesRN7B0100439500"/>
</dbReference>
<reference evidence="2" key="2">
    <citation type="submission" date="2018-10" db="UniProtKB">
        <authorList>
            <consortium name="EnsemblPlants"/>
        </authorList>
    </citation>
    <scope>IDENTIFICATION</scope>
</reference>
<accession>A0A3B6SII1</accession>
<dbReference type="EnsemblPlants" id="TraesCS7B02G163200.1">
    <property type="protein sequence ID" value="TraesCS7B02G163200.1"/>
    <property type="gene ID" value="TraesCS7B02G163200"/>
</dbReference>
<dbReference type="Gramene" id="TraesCLE_scaffold_013019_01G000100.1">
    <property type="protein sequence ID" value="TraesCLE_scaffold_013019_01G000100.1"/>
    <property type="gene ID" value="TraesCLE_scaffold_013019_01G000100"/>
</dbReference>
<dbReference type="PANTHER" id="PTHR33074:SF66">
    <property type="entry name" value="DUF1618 DOMAIN-CONTAINING PROTEIN"/>
    <property type="match status" value="1"/>
</dbReference>
<dbReference type="PANTHER" id="PTHR33074">
    <property type="entry name" value="EXPRESSED PROTEIN-RELATED"/>
    <property type="match status" value="1"/>
</dbReference>